<comment type="caution">
    <text evidence="1">The sequence shown here is derived from an EMBL/GenBank/DDBJ whole genome shotgun (WGS) entry which is preliminary data.</text>
</comment>
<sequence length="29" mass="3306">MKSKEFIVEEEKSILVRFSCAFSVGDLRG</sequence>
<evidence type="ECO:0000313" key="2">
    <source>
        <dbReference type="Proteomes" id="UP000551878"/>
    </source>
</evidence>
<reference evidence="1 2" key="1">
    <citation type="submission" date="2020-08" db="EMBL/GenBank/DDBJ databases">
        <title>Genomic Encyclopedia of Type Strains, Phase IV (KMG-IV): sequencing the most valuable type-strain genomes for metagenomic binning, comparative biology and taxonomic classification.</title>
        <authorList>
            <person name="Goeker M."/>
        </authorList>
    </citation>
    <scope>NUCLEOTIDE SEQUENCE [LARGE SCALE GENOMIC DNA]</scope>
    <source>
        <strain evidence="1 2">DSM 24696</strain>
    </source>
</reference>
<keyword evidence="2" id="KW-1185">Reference proteome</keyword>
<dbReference type="AlphaFoldDB" id="A0A840QRD8"/>
<protein>
    <submittedName>
        <fullName evidence="1">Uncharacterized protein</fullName>
    </submittedName>
</protein>
<accession>A0A840QRD8</accession>
<dbReference type="EMBL" id="JACHHB010000009">
    <property type="protein sequence ID" value="MBB5173934.1"/>
    <property type="molecule type" value="Genomic_DNA"/>
</dbReference>
<dbReference type="Proteomes" id="UP000551878">
    <property type="component" value="Unassembled WGS sequence"/>
</dbReference>
<proteinExistence type="predicted"/>
<name>A0A840QRD8_9BACI</name>
<gene>
    <name evidence="1" type="ORF">HNQ41_002124</name>
</gene>
<evidence type="ECO:0000313" key="1">
    <source>
        <dbReference type="EMBL" id="MBB5173934.1"/>
    </source>
</evidence>
<organism evidence="1 2">
    <name type="scientific">Texcoconibacillus texcoconensis</name>
    <dbReference type="NCBI Taxonomy" id="1095777"/>
    <lineage>
        <taxon>Bacteria</taxon>
        <taxon>Bacillati</taxon>
        <taxon>Bacillota</taxon>
        <taxon>Bacilli</taxon>
        <taxon>Bacillales</taxon>
        <taxon>Bacillaceae</taxon>
        <taxon>Texcoconibacillus</taxon>
    </lineage>
</organism>